<comment type="caution">
    <text evidence="2">The sequence shown here is derived from an EMBL/GenBank/DDBJ whole genome shotgun (WGS) entry which is preliminary data.</text>
</comment>
<keyword evidence="3" id="KW-1185">Reference proteome</keyword>
<reference evidence="3" key="1">
    <citation type="journal article" date="2016" name="Nature">
        <title>The genome of the seagrass Zostera marina reveals angiosperm adaptation to the sea.</title>
        <authorList>
            <person name="Olsen J.L."/>
            <person name="Rouze P."/>
            <person name="Verhelst B."/>
            <person name="Lin Y.-C."/>
            <person name="Bayer T."/>
            <person name="Collen J."/>
            <person name="Dattolo E."/>
            <person name="De Paoli E."/>
            <person name="Dittami S."/>
            <person name="Maumus F."/>
            <person name="Michel G."/>
            <person name="Kersting A."/>
            <person name="Lauritano C."/>
            <person name="Lohaus R."/>
            <person name="Toepel M."/>
            <person name="Tonon T."/>
            <person name="Vanneste K."/>
            <person name="Amirebrahimi M."/>
            <person name="Brakel J."/>
            <person name="Bostroem C."/>
            <person name="Chovatia M."/>
            <person name="Grimwood J."/>
            <person name="Jenkins J.W."/>
            <person name="Jueterbock A."/>
            <person name="Mraz A."/>
            <person name="Stam W.T."/>
            <person name="Tice H."/>
            <person name="Bornberg-Bauer E."/>
            <person name="Green P.J."/>
            <person name="Pearson G.A."/>
            <person name="Procaccini G."/>
            <person name="Duarte C.M."/>
            <person name="Schmutz J."/>
            <person name="Reusch T.B.H."/>
            <person name="Van de Peer Y."/>
        </authorList>
    </citation>
    <scope>NUCLEOTIDE SEQUENCE [LARGE SCALE GENOMIC DNA]</scope>
    <source>
        <strain evidence="3">cv. Finnish</strain>
    </source>
</reference>
<evidence type="ECO:0000313" key="2">
    <source>
        <dbReference type="EMBL" id="KMZ58949.1"/>
    </source>
</evidence>
<evidence type="ECO:0000313" key="3">
    <source>
        <dbReference type="Proteomes" id="UP000036987"/>
    </source>
</evidence>
<feature type="compositionally biased region" description="Low complexity" evidence="1">
    <location>
        <begin position="166"/>
        <end position="181"/>
    </location>
</feature>
<sequence length="200" mass="21588">MKRADIINTPGPGGRIIRITGDLPSFPLLSGQGNNLVLELGVRKVDHIPLMPHALHKASVKFGSPLLLQLFGALQEIGLGINNGFLGRVPLDLELFPLGLELVPLCLPQFQLGLACIPLDLELIPLSCNDCHCDVCESTWSGTPPPDPGRPGRHHEHELSRAAPVRRPCSGRPGSRPPLSGRCRRLHSADRTQCRAPSNG</sequence>
<dbReference type="EMBL" id="LFYR01001841">
    <property type="protein sequence ID" value="KMZ58949.1"/>
    <property type="molecule type" value="Genomic_DNA"/>
</dbReference>
<gene>
    <name evidence="2" type="ORF">ZOSMA_71G00180</name>
</gene>
<evidence type="ECO:0000256" key="1">
    <source>
        <dbReference type="SAM" id="MobiDB-lite"/>
    </source>
</evidence>
<organism evidence="2 3">
    <name type="scientific">Zostera marina</name>
    <name type="common">Eelgrass</name>
    <dbReference type="NCBI Taxonomy" id="29655"/>
    <lineage>
        <taxon>Eukaryota</taxon>
        <taxon>Viridiplantae</taxon>
        <taxon>Streptophyta</taxon>
        <taxon>Embryophyta</taxon>
        <taxon>Tracheophyta</taxon>
        <taxon>Spermatophyta</taxon>
        <taxon>Magnoliopsida</taxon>
        <taxon>Liliopsida</taxon>
        <taxon>Zosteraceae</taxon>
        <taxon>Zostera</taxon>
    </lineage>
</organism>
<feature type="region of interest" description="Disordered" evidence="1">
    <location>
        <begin position="141"/>
        <end position="200"/>
    </location>
</feature>
<dbReference type="Proteomes" id="UP000036987">
    <property type="component" value="Unassembled WGS sequence"/>
</dbReference>
<dbReference type="AlphaFoldDB" id="A0A0K9NQ81"/>
<protein>
    <submittedName>
        <fullName evidence="2">Uncharacterized protein</fullName>
    </submittedName>
</protein>
<proteinExistence type="predicted"/>
<accession>A0A0K9NQ81</accession>
<name>A0A0K9NQ81_ZOSMR</name>